<dbReference type="EMBL" id="VSSQ01030185">
    <property type="protein sequence ID" value="MPM80612.1"/>
    <property type="molecule type" value="Genomic_DNA"/>
</dbReference>
<reference evidence="1" key="1">
    <citation type="submission" date="2019-08" db="EMBL/GenBank/DDBJ databases">
        <authorList>
            <person name="Kucharzyk K."/>
            <person name="Murdoch R.W."/>
            <person name="Higgins S."/>
            <person name="Loffler F."/>
        </authorList>
    </citation>
    <scope>NUCLEOTIDE SEQUENCE</scope>
</reference>
<organism evidence="1">
    <name type="scientific">bioreactor metagenome</name>
    <dbReference type="NCBI Taxonomy" id="1076179"/>
    <lineage>
        <taxon>unclassified sequences</taxon>
        <taxon>metagenomes</taxon>
        <taxon>ecological metagenomes</taxon>
    </lineage>
</organism>
<comment type="caution">
    <text evidence="1">The sequence shown here is derived from an EMBL/GenBank/DDBJ whole genome shotgun (WGS) entry which is preliminary data.</text>
</comment>
<sequence>MGTLALHDKNGVRRIVIFRSLALDRVLVAIIAGTEQPNPISIGTTERPDKPIFLIS</sequence>
<dbReference type="AlphaFoldDB" id="A0A645CV81"/>
<name>A0A645CV81_9ZZZZ</name>
<evidence type="ECO:0000313" key="1">
    <source>
        <dbReference type="EMBL" id="MPM80612.1"/>
    </source>
</evidence>
<protein>
    <submittedName>
        <fullName evidence="1">Uncharacterized protein</fullName>
    </submittedName>
</protein>
<gene>
    <name evidence="1" type="ORF">SDC9_127662</name>
</gene>
<proteinExistence type="predicted"/>
<accession>A0A645CV81</accession>